<proteinExistence type="predicted"/>
<reference evidence="1 2" key="1">
    <citation type="submission" date="2024-06" db="EMBL/GenBank/DDBJ databases">
        <title>Genomic Encyclopedia of Type Strains, Phase IV (KMG-IV): sequencing the most valuable type-strain genomes for metagenomic binning, comparative biology and taxonomic classification.</title>
        <authorList>
            <person name="Goeker M."/>
        </authorList>
    </citation>
    <scope>NUCLEOTIDE SEQUENCE [LARGE SCALE GENOMIC DNA]</scope>
    <source>
        <strain evidence="1 2">DSM 100124</strain>
    </source>
</reference>
<sequence length="48" mass="5620">MMNPPMIETDHLLLRTVNLDDANDMFIYLSDSEVIPFQKVESVHEEIE</sequence>
<dbReference type="RefSeq" id="WP_198767343.1">
    <property type="nucleotide sequence ID" value="NZ_JAEACF010000001.1"/>
</dbReference>
<accession>A0ABV2LID8</accession>
<dbReference type="EMBL" id="JBEPMP010000001">
    <property type="protein sequence ID" value="MET3728353.1"/>
    <property type="molecule type" value="Genomic_DNA"/>
</dbReference>
<keyword evidence="2" id="KW-1185">Reference proteome</keyword>
<name>A0ABV2LID8_9BACL</name>
<comment type="caution">
    <text evidence="1">The sequence shown here is derived from an EMBL/GenBank/DDBJ whole genome shotgun (WGS) entry which is preliminary data.</text>
</comment>
<gene>
    <name evidence="1" type="ORF">ABID52_001934</name>
</gene>
<dbReference type="InterPro" id="IPR016181">
    <property type="entry name" value="Acyl_CoA_acyltransferase"/>
</dbReference>
<dbReference type="Proteomes" id="UP001549097">
    <property type="component" value="Unassembled WGS sequence"/>
</dbReference>
<protein>
    <submittedName>
        <fullName evidence="1">RimJ/RimL family protein N-acetyltransferase</fullName>
    </submittedName>
</protein>
<dbReference type="Gene3D" id="3.40.630.30">
    <property type="match status" value="1"/>
</dbReference>
<evidence type="ECO:0000313" key="1">
    <source>
        <dbReference type="EMBL" id="MET3728353.1"/>
    </source>
</evidence>
<evidence type="ECO:0000313" key="2">
    <source>
        <dbReference type="Proteomes" id="UP001549097"/>
    </source>
</evidence>
<dbReference type="SUPFAM" id="SSF55729">
    <property type="entry name" value="Acyl-CoA N-acyltransferases (Nat)"/>
    <property type="match status" value="1"/>
</dbReference>
<organism evidence="1 2">
    <name type="scientific">Fictibacillus halophilus</name>
    <dbReference type="NCBI Taxonomy" id="1610490"/>
    <lineage>
        <taxon>Bacteria</taxon>
        <taxon>Bacillati</taxon>
        <taxon>Bacillota</taxon>
        <taxon>Bacilli</taxon>
        <taxon>Bacillales</taxon>
        <taxon>Fictibacillaceae</taxon>
        <taxon>Fictibacillus</taxon>
    </lineage>
</organism>